<comment type="caution">
    <text evidence="3">The sequence shown here is derived from an EMBL/GenBank/DDBJ whole genome shotgun (WGS) entry which is preliminary data.</text>
</comment>
<dbReference type="RefSeq" id="WP_238128437.1">
    <property type="nucleotide sequence ID" value="NZ_JAKNHJ010000025.1"/>
</dbReference>
<dbReference type="SUPFAM" id="SSF55811">
    <property type="entry name" value="Nudix"/>
    <property type="match status" value="1"/>
</dbReference>
<dbReference type="InterPro" id="IPR036388">
    <property type="entry name" value="WH-like_DNA-bd_sf"/>
</dbReference>
<sequence length="234" mass="25927">MRTQLRDAEDVAVYRHEALSVVLQIRGDYPQLMVLVARREHSPFQGLPALPSGPLEPEETLGASAFRHLSEKMDIGALSYMEQLGTRSDPRRDPSQRTVATAYLGLVPADVTTAIPAYAQWVPVNDLPQMAYDHADIISEGVDRLRAKLSYTNIAFALAPPDFTMAELTRLYQAALGHEVSPTNLQRVLSRRGQLAPTGQRKAPGTKGGRPARRFRFTNHCLQVTDPFAILRPS</sequence>
<dbReference type="Gene3D" id="1.10.10.10">
    <property type="entry name" value="Winged helix-like DNA-binding domain superfamily/Winged helix DNA-binding domain"/>
    <property type="match status" value="1"/>
</dbReference>
<dbReference type="EMBL" id="JAKNHJ010000025">
    <property type="protein sequence ID" value="MCG4618720.1"/>
    <property type="molecule type" value="Genomic_DNA"/>
</dbReference>
<dbReference type="InterPro" id="IPR015797">
    <property type="entry name" value="NUDIX_hydrolase-like_dom_sf"/>
</dbReference>
<proteinExistence type="predicted"/>
<dbReference type="SUPFAM" id="SSF46785">
    <property type="entry name" value="Winged helix' DNA-binding domain"/>
    <property type="match status" value="1"/>
</dbReference>
<feature type="region of interest" description="Disordered" evidence="1">
    <location>
        <begin position="190"/>
        <end position="212"/>
    </location>
</feature>
<evidence type="ECO:0000256" key="1">
    <source>
        <dbReference type="SAM" id="MobiDB-lite"/>
    </source>
</evidence>
<dbReference type="CDD" id="cd18873">
    <property type="entry name" value="NUDIX_NadM_like"/>
    <property type="match status" value="1"/>
</dbReference>
<dbReference type="PANTHER" id="PTHR43736">
    <property type="entry name" value="ADP-RIBOSE PYROPHOSPHATASE"/>
    <property type="match status" value="1"/>
</dbReference>
<gene>
    <name evidence="3" type="ORF">L0M99_09525</name>
</gene>
<dbReference type="Proteomes" id="UP001200537">
    <property type="component" value="Unassembled WGS sequence"/>
</dbReference>
<dbReference type="Gene3D" id="3.90.79.10">
    <property type="entry name" value="Nucleoside Triphosphate Pyrophosphohydrolase"/>
    <property type="match status" value="1"/>
</dbReference>
<dbReference type="InterPro" id="IPR036390">
    <property type="entry name" value="WH_DNA-bd_sf"/>
</dbReference>
<organism evidence="3 4">
    <name type="scientific">Varibaculum cambriense</name>
    <dbReference type="NCBI Taxonomy" id="184870"/>
    <lineage>
        <taxon>Bacteria</taxon>
        <taxon>Bacillati</taxon>
        <taxon>Actinomycetota</taxon>
        <taxon>Actinomycetes</taxon>
        <taxon>Actinomycetales</taxon>
        <taxon>Actinomycetaceae</taxon>
        <taxon>Varibaculum</taxon>
    </lineage>
</organism>
<evidence type="ECO:0000313" key="3">
    <source>
        <dbReference type="EMBL" id="MCG4618720.1"/>
    </source>
</evidence>
<evidence type="ECO:0000259" key="2">
    <source>
        <dbReference type="PROSITE" id="PS51462"/>
    </source>
</evidence>
<dbReference type="InterPro" id="IPR000086">
    <property type="entry name" value="NUDIX_hydrolase_dom"/>
</dbReference>
<accession>A0AAJ1BD83</accession>
<dbReference type="AlphaFoldDB" id="A0AAJ1BD83"/>
<dbReference type="Pfam" id="PF21906">
    <property type="entry name" value="WHD_NrtR"/>
    <property type="match status" value="1"/>
</dbReference>
<name>A0AAJ1BD83_9ACTO</name>
<evidence type="ECO:0000313" key="4">
    <source>
        <dbReference type="Proteomes" id="UP001200537"/>
    </source>
</evidence>
<dbReference type="PROSITE" id="PS51462">
    <property type="entry name" value="NUDIX"/>
    <property type="match status" value="1"/>
</dbReference>
<protein>
    <submittedName>
        <fullName evidence="3">NUDIX domain-containing protein</fullName>
    </submittedName>
</protein>
<reference evidence="3" key="1">
    <citation type="submission" date="2022-01" db="EMBL/GenBank/DDBJ databases">
        <title>Collection of gut derived symbiotic bacterial strains cultured from healthy donors.</title>
        <authorList>
            <person name="Lin H."/>
            <person name="Kohout C."/>
            <person name="Waligurski E."/>
            <person name="Pamer E.G."/>
        </authorList>
    </citation>
    <scope>NUCLEOTIDE SEQUENCE</scope>
    <source>
        <strain evidence="3">DFI.7.46</strain>
    </source>
</reference>
<dbReference type="PANTHER" id="PTHR43736:SF4">
    <property type="entry name" value="SLR1690 PROTEIN"/>
    <property type="match status" value="1"/>
</dbReference>
<dbReference type="InterPro" id="IPR054105">
    <property type="entry name" value="WHD_NrtR"/>
</dbReference>
<dbReference type="Pfam" id="PF00293">
    <property type="entry name" value="NUDIX"/>
    <property type="match status" value="1"/>
</dbReference>
<feature type="domain" description="Nudix hydrolase" evidence="2">
    <location>
        <begin position="14"/>
        <end position="144"/>
    </location>
</feature>